<accession>A0A9Q9J7W7</accession>
<dbReference type="InterPro" id="IPR001173">
    <property type="entry name" value="Glyco_trans_2-like"/>
</dbReference>
<sequence length="312" mass="37035">MNSQEVTVVMSTYNGERYLKEQLESILCQKIDELIIIDDASRDKTVEIIKEYIKKYNFEDKTRLIQNKSNKGWKYNFIYGAKIAKGKLVFFSDQDDIWYRNKIDIYKKIFANNSNINVVASKEIIWDGDKKKINENSLLVPSQEFDRIILTNVRNYLIQCSGCTMAVRKKYFDSVVKFYTDDWAHDDFLWKMATLDNSFALLTSSTILHRIHGNNESRRKRNLKKTIQGFEIENRIINSMLDRLDTSEDIVDNDLKKKIIIHEKKGNNLRKNFFETGSVLSILKIFLFYQNIYRRRRQFIGDIVIKLKEKKR</sequence>
<organism evidence="2 3">
    <name type="scientific">Ligilactobacillus agilis</name>
    <dbReference type="NCBI Taxonomy" id="1601"/>
    <lineage>
        <taxon>Bacteria</taxon>
        <taxon>Bacillati</taxon>
        <taxon>Bacillota</taxon>
        <taxon>Bacilli</taxon>
        <taxon>Lactobacillales</taxon>
        <taxon>Lactobacillaceae</taxon>
        <taxon>Ligilactobacillus</taxon>
    </lineage>
</organism>
<dbReference type="Proteomes" id="UP001058429">
    <property type="component" value="Chromosome"/>
</dbReference>
<dbReference type="RefSeq" id="WP_260902981.1">
    <property type="nucleotide sequence ID" value="NZ_CP104396.1"/>
</dbReference>
<name>A0A9Q9J7W7_9LACO</name>
<dbReference type="EMBL" id="CP104396">
    <property type="protein sequence ID" value="UXC62738.1"/>
    <property type="molecule type" value="Genomic_DNA"/>
</dbReference>
<dbReference type="PANTHER" id="PTHR22916:SF3">
    <property type="entry name" value="UDP-GLCNAC:BETAGAL BETA-1,3-N-ACETYLGLUCOSAMINYLTRANSFERASE-LIKE PROTEIN 1"/>
    <property type="match status" value="1"/>
</dbReference>
<dbReference type="SUPFAM" id="SSF53448">
    <property type="entry name" value="Nucleotide-diphospho-sugar transferases"/>
    <property type="match status" value="1"/>
</dbReference>
<protein>
    <submittedName>
        <fullName evidence="2">Glycosyltransferase</fullName>
        <ecNumber evidence="2">2.4.-.-</ecNumber>
    </submittedName>
</protein>
<dbReference type="Gene3D" id="3.90.550.10">
    <property type="entry name" value="Spore Coat Polysaccharide Biosynthesis Protein SpsA, Chain A"/>
    <property type="match status" value="1"/>
</dbReference>
<dbReference type="EC" id="2.4.-.-" evidence="2"/>
<evidence type="ECO:0000259" key="1">
    <source>
        <dbReference type="Pfam" id="PF00535"/>
    </source>
</evidence>
<dbReference type="GeneID" id="75137477"/>
<reference evidence="2" key="1">
    <citation type="submission" date="2022-09" db="EMBL/GenBank/DDBJ databases">
        <title>Complete genome of Ligilactobacillus agilis AM_LB6, isolated from chicken feces.</title>
        <authorList>
            <person name="den Bakker H.C."/>
            <person name="Mann A."/>
        </authorList>
    </citation>
    <scope>NUCLEOTIDE SEQUENCE</scope>
    <source>
        <strain evidence="2">AM_LB6</strain>
    </source>
</reference>
<dbReference type="GO" id="GO:0016758">
    <property type="term" value="F:hexosyltransferase activity"/>
    <property type="evidence" value="ECO:0007669"/>
    <property type="project" value="UniProtKB-ARBA"/>
</dbReference>
<keyword evidence="2" id="KW-0328">Glycosyltransferase</keyword>
<evidence type="ECO:0000313" key="3">
    <source>
        <dbReference type="Proteomes" id="UP001058429"/>
    </source>
</evidence>
<dbReference type="AlphaFoldDB" id="A0A9Q9J7W7"/>
<proteinExistence type="predicted"/>
<dbReference type="InterPro" id="IPR029044">
    <property type="entry name" value="Nucleotide-diphossugar_trans"/>
</dbReference>
<dbReference type="Pfam" id="PF00535">
    <property type="entry name" value="Glycos_transf_2"/>
    <property type="match status" value="1"/>
</dbReference>
<feature type="domain" description="Glycosyltransferase 2-like" evidence="1">
    <location>
        <begin position="7"/>
        <end position="172"/>
    </location>
</feature>
<keyword evidence="2" id="KW-0808">Transferase</keyword>
<dbReference type="PANTHER" id="PTHR22916">
    <property type="entry name" value="GLYCOSYLTRANSFERASE"/>
    <property type="match status" value="1"/>
</dbReference>
<gene>
    <name evidence="2" type="ORF">N4562_06450</name>
</gene>
<evidence type="ECO:0000313" key="2">
    <source>
        <dbReference type="EMBL" id="UXC62738.1"/>
    </source>
</evidence>